<comment type="caution">
    <text evidence="3">The sequence shown here is derived from an EMBL/GenBank/DDBJ whole genome shotgun (WGS) entry which is preliminary data.</text>
</comment>
<gene>
    <name evidence="3" type="ORF">RB636_33915</name>
</gene>
<sequence length="334" mass="36035">MSLAQTVGTAAGVAGRGGGEPEIVSVPIIQVLPGDSPRLTGEDKGHVLRLAAIEGALPPILVDRRTMCVIDGLHRLMAASLKGQKDIDVRFFDGSREEAFLKSVEANVEHGLPLSQADRTAAALRILKSHPTMADRAIAKSTGLGARTVAQLRRSSDSVPQSDFRVGRDGKVRPLDGAQGRLRVAELMRDNPDASLRQVARSAGVSPATALDVRRRLERGDQPVPSQRSRSRGEAGPAKPEPVDPPPVPVAAPPTAATLDKLMRDPSLRQSELGRRLLRMFRENVLGASEMNDICASVPSHCIELIVELSRRNSQIWDGFAQELNRRARIVNPD</sequence>
<keyword evidence="4" id="KW-1185">Reference proteome</keyword>
<dbReference type="EMBL" id="JAVFKM010000025">
    <property type="protein sequence ID" value="MEF3118161.1"/>
    <property type="molecule type" value="Genomic_DNA"/>
</dbReference>
<protein>
    <submittedName>
        <fullName evidence="3">ParB N-terminal domain-containing protein</fullName>
    </submittedName>
</protein>
<proteinExistence type="predicted"/>
<evidence type="ECO:0000313" key="4">
    <source>
        <dbReference type="Proteomes" id="UP001348265"/>
    </source>
</evidence>
<evidence type="ECO:0000256" key="1">
    <source>
        <dbReference type="SAM" id="MobiDB-lite"/>
    </source>
</evidence>
<dbReference type="RefSeq" id="WP_331789348.1">
    <property type="nucleotide sequence ID" value="NZ_JAVFKM010000025.1"/>
</dbReference>
<feature type="domain" description="ParB-like N-terminal" evidence="2">
    <location>
        <begin position="24"/>
        <end position="108"/>
    </location>
</feature>
<evidence type="ECO:0000313" key="3">
    <source>
        <dbReference type="EMBL" id="MEF3118161.1"/>
    </source>
</evidence>
<accession>A0ABU7X3S0</accession>
<evidence type="ECO:0000259" key="2">
    <source>
        <dbReference type="SMART" id="SM00470"/>
    </source>
</evidence>
<name>A0ABU7X3S0_9ACTN</name>
<dbReference type="Proteomes" id="UP001348265">
    <property type="component" value="Unassembled WGS sequence"/>
</dbReference>
<feature type="region of interest" description="Disordered" evidence="1">
    <location>
        <begin position="198"/>
        <end position="253"/>
    </location>
</feature>
<feature type="region of interest" description="Disordered" evidence="1">
    <location>
        <begin position="150"/>
        <end position="177"/>
    </location>
</feature>
<feature type="compositionally biased region" description="Basic and acidic residues" evidence="1">
    <location>
        <begin position="212"/>
        <end position="221"/>
    </location>
</feature>
<dbReference type="SMART" id="SM00470">
    <property type="entry name" value="ParB"/>
    <property type="match status" value="1"/>
</dbReference>
<dbReference type="InterPro" id="IPR003115">
    <property type="entry name" value="ParB_N"/>
</dbReference>
<feature type="compositionally biased region" description="Basic and acidic residues" evidence="1">
    <location>
        <begin position="165"/>
        <end position="174"/>
    </location>
</feature>
<reference evidence="3 4" key="1">
    <citation type="submission" date="2023-08" db="EMBL/GenBank/DDBJ databases">
        <authorList>
            <person name="Sharma P."/>
            <person name="Verma V."/>
            <person name="Mohan M.K."/>
            <person name="Dubey A.K."/>
        </authorList>
    </citation>
    <scope>NUCLEOTIDE SEQUENCE [LARGE SCALE GENOMIC DNA]</scope>
    <source>
        <strain evidence="3 4">ADP4</strain>
    </source>
</reference>
<dbReference type="SUPFAM" id="SSF110849">
    <property type="entry name" value="ParB/Sulfiredoxin"/>
    <property type="match status" value="1"/>
</dbReference>
<feature type="compositionally biased region" description="Pro residues" evidence="1">
    <location>
        <begin position="239"/>
        <end position="252"/>
    </location>
</feature>
<dbReference type="InterPro" id="IPR036086">
    <property type="entry name" value="ParB/Sulfiredoxin_sf"/>
</dbReference>
<organism evidence="3 4">
    <name type="scientific">Streptomyces chrestomyceticus</name>
    <dbReference type="NCBI Taxonomy" id="68185"/>
    <lineage>
        <taxon>Bacteria</taxon>
        <taxon>Bacillati</taxon>
        <taxon>Actinomycetota</taxon>
        <taxon>Actinomycetes</taxon>
        <taxon>Kitasatosporales</taxon>
        <taxon>Streptomycetaceae</taxon>
        <taxon>Streptomyces</taxon>
    </lineage>
</organism>